<dbReference type="Proteomes" id="UP000293036">
    <property type="component" value="Unassembled WGS sequence"/>
</dbReference>
<reference evidence="1 2" key="1">
    <citation type="submission" date="2019-02" db="EMBL/GenBank/DDBJ databases">
        <title>Arcanobacterium bovis sp. nov., isolated from the milk of a cow with mastitis.</title>
        <authorList>
            <person name="Sammra O."/>
            <person name="Foster G."/>
            <person name="Hassan A."/>
            <person name="Alssahen M."/>
            <person name="Laemmler C."/>
            <person name="Borowiak M."/>
            <person name="Malorny B."/>
            <person name="Abdulmawjood A."/>
        </authorList>
    </citation>
    <scope>NUCLEOTIDE SEQUENCE [LARGE SCALE GENOMIC DNA]</scope>
    <source>
        <strain evidence="1 2">C605018/01/1</strain>
    </source>
</reference>
<gene>
    <name evidence="1" type="ORF">EZJ44_02045</name>
</gene>
<dbReference type="NCBIfam" id="TIGR03544">
    <property type="entry name" value="DivI1A_domain"/>
    <property type="match status" value="2"/>
</dbReference>
<dbReference type="NCBIfam" id="TIGR03543">
    <property type="entry name" value="divI1A_rptt_fam"/>
    <property type="match status" value="1"/>
</dbReference>
<dbReference type="InterPro" id="IPR019932">
    <property type="entry name" value="CHP03543"/>
</dbReference>
<accession>A0A4Q9V2D6</accession>
<dbReference type="OrthoDB" id="3480096at2"/>
<sequence>MSSTFERVGQFHSGYDCKEVDSFLREAKAAYAKFSYEDAVRDPKAAGIDEDSVRNASFSWTRNGYSPEQVDAALDRLEAAFIQRRRAGVMSSAGEQAWLEQTYDSATTLYPRMLRPEGERFSDAHGRGYAKGEVDEFLNQIAEYFDGKANLTSKEVRRTHFNSARDADAYDESVVDVYLDRVVSVLMAVE</sequence>
<keyword evidence="2" id="KW-1185">Reference proteome</keyword>
<comment type="caution">
    <text evidence="1">The sequence shown here is derived from an EMBL/GenBank/DDBJ whole genome shotgun (WGS) entry which is preliminary data.</text>
</comment>
<proteinExistence type="predicted"/>
<dbReference type="AlphaFoldDB" id="A0A4Q9V2D6"/>
<evidence type="ECO:0000313" key="2">
    <source>
        <dbReference type="Proteomes" id="UP000293036"/>
    </source>
</evidence>
<organism evidence="1 2">
    <name type="scientific">Arcanobacterium bovis</name>
    <dbReference type="NCBI Taxonomy" id="2529275"/>
    <lineage>
        <taxon>Bacteria</taxon>
        <taxon>Bacillati</taxon>
        <taxon>Actinomycetota</taxon>
        <taxon>Actinomycetes</taxon>
        <taxon>Actinomycetales</taxon>
        <taxon>Actinomycetaceae</taxon>
        <taxon>Arcanobacterium</taxon>
    </lineage>
</organism>
<protein>
    <submittedName>
        <fullName evidence="1">DivIVA domain-containing protein</fullName>
    </submittedName>
</protein>
<name>A0A4Q9V2D6_9ACTO</name>
<dbReference type="EMBL" id="SJDT01000002">
    <property type="protein sequence ID" value="TBW22718.1"/>
    <property type="molecule type" value="Genomic_DNA"/>
</dbReference>
<dbReference type="InterPro" id="IPR019933">
    <property type="entry name" value="DivIVA_domain"/>
</dbReference>
<dbReference type="Gene3D" id="6.10.250.660">
    <property type="match status" value="1"/>
</dbReference>
<dbReference type="RefSeq" id="WP_131279647.1">
    <property type="nucleotide sequence ID" value="NZ_JBHSLR010000009.1"/>
</dbReference>
<evidence type="ECO:0000313" key="1">
    <source>
        <dbReference type="EMBL" id="TBW22718.1"/>
    </source>
</evidence>